<protein>
    <submittedName>
        <fullName evidence="1">Uncharacterized protein</fullName>
    </submittedName>
</protein>
<reference evidence="1 2" key="2">
    <citation type="submission" date="2014-03" db="EMBL/GenBank/DDBJ databases">
        <title>The Genome Sequence of Anncaliia algerae insect isolate PRA339.</title>
        <authorList>
            <consortium name="The Broad Institute Genome Sequencing Platform"/>
            <consortium name="The Broad Institute Genome Sequencing Center for Infectious Disease"/>
            <person name="Cuomo C."/>
            <person name="Becnel J."/>
            <person name="Sanscrainte N."/>
            <person name="Walker B."/>
            <person name="Young S.K."/>
            <person name="Zeng Q."/>
            <person name="Gargeya S."/>
            <person name="Fitzgerald M."/>
            <person name="Haas B."/>
            <person name="Abouelleil A."/>
            <person name="Alvarado L."/>
            <person name="Arachchi H.M."/>
            <person name="Berlin A.M."/>
            <person name="Chapman S.B."/>
            <person name="Dewar J."/>
            <person name="Goldberg J."/>
            <person name="Griggs A."/>
            <person name="Gujja S."/>
            <person name="Hansen M."/>
            <person name="Howarth C."/>
            <person name="Imamovic A."/>
            <person name="Larimer J."/>
            <person name="McCowan C."/>
            <person name="Murphy C."/>
            <person name="Neiman D."/>
            <person name="Pearson M."/>
            <person name="Priest M."/>
            <person name="Roberts A."/>
            <person name="Saif S."/>
            <person name="Shea T."/>
            <person name="Sisk P."/>
            <person name="Sykes S."/>
            <person name="Wortman J."/>
            <person name="Nusbaum C."/>
            <person name="Birren B."/>
        </authorList>
    </citation>
    <scope>NUCLEOTIDE SEQUENCE [LARGE SCALE GENOMIC DNA]</scope>
    <source>
        <strain evidence="1 2">PRA339</strain>
    </source>
</reference>
<evidence type="ECO:0000313" key="1">
    <source>
        <dbReference type="EMBL" id="KCZ80782.1"/>
    </source>
</evidence>
<name>A0A059F0Z6_9MICR</name>
<proteinExistence type="predicted"/>
<gene>
    <name evidence="1" type="ORF">H312_01789</name>
</gene>
<accession>A0A059F0Z6</accession>
<dbReference type="EMBL" id="KK365162">
    <property type="protein sequence ID" value="KCZ80782.1"/>
    <property type="molecule type" value="Genomic_DNA"/>
</dbReference>
<sequence>MTIKRTNTFKLQAKCRICESKRSLSLLKSNFSGRNSVELVYFIYYFSLGCNFSIIKKLTRCTNYNIKNFQSAILEVINSYVEENKEKIGGKDMIVELVESFVGKRRYSIGRTGNKKIILGGVCRSTKKIFMKIITNRKKKQ</sequence>
<dbReference type="VEuPathDB" id="MicrosporidiaDB:H312_01789"/>
<organism evidence="1 2">
    <name type="scientific">Anncaliia algerae PRA339</name>
    <dbReference type="NCBI Taxonomy" id="1288291"/>
    <lineage>
        <taxon>Eukaryota</taxon>
        <taxon>Fungi</taxon>
        <taxon>Fungi incertae sedis</taxon>
        <taxon>Microsporidia</taxon>
        <taxon>Tubulinosematoidea</taxon>
        <taxon>Tubulinosematidae</taxon>
        <taxon>Anncaliia</taxon>
    </lineage>
</organism>
<keyword evidence="2" id="KW-1185">Reference proteome</keyword>
<evidence type="ECO:0000313" key="2">
    <source>
        <dbReference type="Proteomes" id="UP000030655"/>
    </source>
</evidence>
<dbReference type="OrthoDB" id="10348233at2759"/>
<reference evidence="2" key="1">
    <citation type="submission" date="2013-02" db="EMBL/GenBank/DDBJ databases">
        <authorList>
            <consortium name="The Broad Institute Genome Sequencing Platform"/>
            <person name="Cuomo C."/>
            <person name="Becnel J."/>
            <person name="Sanscrainte N."/>
            <person name="Walker B."/>
            <person name="Young S.K."/>
            <person name="Zeng Q."/>
            <person name="Gargeya S."/>
            <person name="Fitzgerald M."/>
            <person name="Haas B."/>
            <person name="Abouelleil A."/>
            <person name="Alvarado L."/>
            <person name="Arachchi H.M."/>
            <person name="Berlin A.M."/>
            <person name="Chapman S.B."/>
            <person name="Dewar J."/>
            <person name="Goldberg J."/>
            <person name="Griggs A."/>
            <person name="Gujja S."/>
            <person name="Hansen M."/>
            <person name="Howarth C."/>
            <person name="Imamovic A."/>
            <person name="Larimer J."/>
            <person name="McCowan C."/>
            <person name="Murphy C."/>
            <person name="Neiman D."/>
            <person name="Pearson M."/>
            <person name="Priest M."/>
            <person name="Roberts A."/>
            <person name="Saif S."/>
            <person name="Shea T."/>
            <person name="Sisk P."/>
            <person name="Sykes S."/>
            <person name="Wortman J."/>
            <person name="Nusbaum C."/>
            <person name="Birren B."/>
        </authorList>
    </citation>
    <scope>NUCLEOTIDE SEQUENCE [LARGE SCALE GENOMIC DNA]</scope>
    <source>
        <strain evidence="2">PRA339</strain>
    </source>
</reference>
<dbReference type="Proteomes" id="UP000030655">
    <property type="component" value="Unassembled WGS sequence"/>
</dbReference>
<dbReference type="AlphaFoldDB" id="A0A059F0Z6"/>
<dbReference type="HOGENOM" id="CLU_1824834_0_0_1"/>